<evidence type="ECO:0000256" key="1">
    <source>
        <dbReference type="SAM" id="SignalP"/>
    </source>
</evidence>
<dbReference type="PANTHER" id="PTHR34687">
    <property type="entry name" value="CHAPERONE PROTEIN DNAJ-LIKE PROTEIN"/>
    <property type="match status" value="1"/>
</dbReference>
<accession>A0AAW0K0C8</accession>
<dbReference type="PANTHER" id="PTHR34687:SF1">
    <property type="entry name" value="CHAPERONE PROTEIN DNAJ-LIKE PROTEIN"/>
    <property type="match status" value="1"/>
</dbReference>
<dbReference type="AlphaFoldDB" id="A0AAW0K0C8"/>
<comment type="caution">
    <text evidence="2">The sequence shown here is derived from an EMBL/GenBank/DDBJ whole genome shotgun (WGS) entry which is preliminary data.</text>
</comment>
<sequence length="66" mass="7024">MGLIVLTQLAMGLGVLAGAALVKSVMDQKAMAGPFSRCLSCNGMGQVSYLCSHHSNHRRSLCYNPQ</sequence>
<dbReference type="EMBL" id="PKMF04000428">
    <property type="protein sequence ID" value="KAK7832275.1"/>
    <property type="molecule type" value="Genomic_DNA"/>
</dbReference>
<reference evidence="2 3" key="1">
    <citation type="journal article" date="2018" name="Sci. Data">
        <title>The draft genome sequence of cork oak.</title>
        <authorList>
            <person name="Ramos A.M."/>
            <person name="Usie A."/>
            <person name="Barbosa P."/>
            <person name="Barros P.M."/>
            <person name="Capote T."/>
            <person name="Chaves I."/>
            <person name="Simoes F."/>
            <person name="Abreu I."/>
            <person name="Carrasquinho I."/>
            <person name="Faro C."/>
            <person name="Guimaraes J.B."/>
            <person name="Mendonca D."/>
            <person name="Nobrega F."/>
            <person name="Rodrigues L."/>
            <person name="Saibo N.J.M."/>
            <person name="Varela M.C."/>
            <person name="Egas C."/>
            <person name="Matos J."/>
            <person name="Miguel C.M."/>
            <person name="Oliveira M.M."/>
            <person name="Ricardo C.P."/>
            <person name="Goncalves S."/>
        </authorList>
    </citation>
    <scope>NUCLEOTIDE SEQUENCE [LARGE SCALE GENOMIC DNA]</scope>
    <source>
        <strain evidence="3">cv. HL8</strain>
    </source>
</reference>
<feature type="chain" id="PRO_5043654001" evidence="1">
    <location>
        <begin position="19"/>
        <end position="66"/>
    </location>
</feature>
<dbReference type="Proteomes" id="UP000237347">
    <property type="component" value="Unassembled WGS sequence"/>
</dbReference>
<keyword evidence="3" id="KW-1185">Reference proteome</keyword>
<organism evidence="2 3">
    <name type="scientific">Quercus suber</name>
    <name type="common">Cork oak</name>
    <dbReference type="NCBI Taxonomy" id="58331"/>
    <lineage>
        <taxon>Eukaryota</taxon>
        <taxon>Viridiplantae</taxon>
        <taxon>Streptophyta</taxon>
        <taxon>Embryophyta</taxon>
        <taxon>Tracheophyta</taxon>
        <taxon>Spermatophyta</taxon>
        <taxon>Magnoliopsida</taxon>
        <taxon>eudicotyledons</taxon>
        <taxon>Gunneridae</taxon>
        <taxon>Pentapetalae</taxon>
        <taxon>rosids</taxon>
        <taxon>fabids</taxon>
        <taxon>Fagales</taxon>
        <taxon>Fagaceae</taxon>
        <taxon>Quercus</taxon>
    </lineage>
</organism>
<proteinExistence type="predicted"/>
<keyword evidence="1" id="KW-0732">Signal</keyword>
<feature type="signal peptide" evidence="1">
    <location>
        <begin position="1"/>
        <end position="18"/>
    </location>
</feature>
<protein>
    <submittedName>
        <fullName evidence="2">Uncharacterized protein</fullName>
    </submittedName>
</protein>
<evidence type="ECO:0000313" key="2">
    <source>
        <dbReference type="EMBL" id="KAK7832275.1"/>
    </source>
</evidence>
<evidence type="ECO:0000313" key="3">
    <source>
        <dbReference type="Proteomes" id="UP000237347"/>
    </source>
</evidence>
<gene>
    <name evidence="2" type="ORF">CFP56_026662</name>
</gene>
<name>A0AAW0K0C8_QUESU</name>